<protein>
    <recommendedName>
        <fullName evidence="5">CENP-V/GFA domain-containing protein</fullName>
    </recommendedName>
</protein>
<organism evidence="6 7">
    <name type="scientific">Tuber aestivum</name>
    <name type="common">summer truffle</name>
    <dbReference type="NCBI Taxonomy" id="59557"/>
    <lineage>
        <taxon>Eukaryota</taxon>
        <taxon>Fungi</taxon>
        <taxon>Dikarya</taxon>
        <taxon>Ascomycota</taxon>
        <taxon>Pezizomycotina</taxon>
        <taxon>Pezizomycetes</taxon>
        <taxon>Pezizales</taxon>
        <taxon>Tuberaceae</taxon>
        <taxon>Tuber</taxon>
    </lineage>
</organism>
<evidence type="ECO:0000256" key="4">
    <source>
        <dbReference type="ARBA" id="ARBA00023239"/>
    </source>
</evidence>
<dbReference type="Pfam" id="PF04828">
    <property type="entry name" value="GFA"/>
    <property type="match status" value="1"/>
</dbReference>
<dbReference type="InterPro" id="IPR011057">
    <property type="entry name" value="Mss4-like_sf"/>
</dbReference>
<accession>A0A292PP30</accession>
<dbReference type="PROSITE" id="PS51891">
    <property type="entry name" value="CENP_V_GFA"/>
    <property type="match status" value="1"/>
</dbReference>
<gene>
    <name evidence="6" type="ORF">GSTUAT00007637001</name>
</gene>
<sequence>MDIPGHCQCGQLQWTTRIPDGSLPDKTICHCKTCKSFGGGGYSVNMVVPREQVQMTRGTPKTYTYIGQSGNPVDCYYCPNCTTHAYHHQKVLGDRLVMRPVLWENKTAQEGPIEREVFAKDRCPFQPVIAMNVDVTDA</sequence>
<dbReference type="Gene3D" id="3.90.1590.10">
    <property type="entry name" value="glutathione-dependent formaldehyde- activating enzyme (gfa)"/>
    <property type="match status" value="1"/>
</dbReference>
<dbReference type="PANTHER" id="PTHR33337:SF30">
    <property type="entry name" value="DUF636 DOMAIN PROTEIN (AFU_ORTHOLOGUE AFUA_1G03180)"/>
    <property type="match status" value="1"/>
</dbReference>
<dbReference type="InterPro" id="IPR006913">
    <property type="entry name" value="CENP-V/GFA"/>
</dbReference>
<evidence type="ECO:0000256" key="1">
    <source>
        <dbReference type="ARBA" id="ARBA00005495"/>
    </source>
</evidence>
<dbReference type="EMBL" id="LN891142">
    <property type="protein sequence ID" value="CUS08243.1"/>
    <property type="molecule type" value="Genomic_DNA"/>
</dbReference>
<keyword evidence="4" id="KW-0456">Lyase</keyword>
<keyword evidence="2" id="KW-0479">Metal-binding</keyword>
<keyword evidence="7" id="KW-1185">Reference proteome</keyword>
<feature type="domain" description="CENP-V/GFA" evidence="5">
    <location>
        <begin position="3"/>
        <end position="114"/>
    </location>
</feature>
<dbReference type="SUPFAM" id="SSF51316">
    <property type="entry name" value="Mss4-like"/>
    <property type="match status" value="1"/>
</dbReference>
<evidence type="ECO:0000256" key="2">
    <source>
        <dbReference type="ARBA" id="ARBA00022723"/>
    </source>
</evidence>
<dbReference type="GO" id="GO:0016846">
    <property type="term" value="F:carbon-sulfur lyase activity"/>
    <property type="evidence" value="ECO:0007669"/>
    <property type="project" value="InterPro"/>
</dbReference>
<proteinExistence type="inferred from homology"/>
<dbReference type="GO" id="GO:0046872">
    <property type="term" value="F:metal ion binding"/>
    <property type="evidence" value="ECO:0007669"/>
    <property type="project" value="UniProtKB-KW"/>
</dbReference>
<dbReference type="PANTHER" id="PTHR33337">
    <property type="entry name" value="GFA DOMAIN-CONTAINING PROTEIN"/>
    <property type="match status" value="1"/>
</dbReference>
<evidence type="ECO:0000313" key="6">
    <source>
        <dbReference type="EMBL" id="CUS08243.1"/>
    </source>
</evidence>
<name>A0A292PP30_9PEZI</name>
<reference evidence="6" key="1">
    <citation type="submission" date="2015-10" db="EMBL/GenBank/DDBJ databases">
        <authorList>
            <person name="Regsiter A."/>
            <person name="william w."/>
        </authorList>
    </citation>
    <scope>NUCLEOTIDE SEQUENCE</scope>
    <source>
        <strain evidence="6">Montdore</strain>
    </source>
</reference>
<keyword evidence="3" id="KW-0862">Zinc</keyword>
<dbReference type="AlphaFoldDB" id="A0A292PP30"/>
<evidence type="ECO:0000259" key="5">
    <source>
        <dbReference type="PROSITE" id="PS51891"/>
    </source>
</evidence>
<comment type="similarity">
    <text evidence="1">Belongs to the Gfa family.</text>
</comment>
<evidence type="ECO:0000313" key="7">
    <source>
        <dbReference type="Proteomes" id="UP001412239"/>
    </source>
</evidence>
<dbReference type="Proteomes" id="UP001412239">
    <property type="component" value="Unassembled WGS sequence"/>
</dbReference>
<evidence type="ECO:0000256" key="3">
    <source>
        <dbReference type="ARBA" id="ARBA00022833"/>
    </source>
</evidence>